<evidence type="ECO:0000256" key="7">
    <source>
        <dbReference type="ARBA" id="ARBA00023136"/>
    </source>
</evidence>
<keyword evidence="7 10" id="KW-0472">Membrane</keyword>
<dbReference type="InterPro" id="IPR006009">
    <property type="entry name" value="GlcNAc_MurG"/>
</dbReference>
<feature type="transmembrane region" description="Helical" evidence="10">
    <location>
        <begin position="185"/>
        <end position="202"/>
    </location>
</feature>
<protein>
    <submittedName>
        <fullName evidence="14">Uncharacterized protein</fullName>
    </submittedName>
</protein>
<keyword evidence="3" id="KW-0328">Glycosyltransferase</keyword>
<keyword evidence="9" id="KW-0961">Cell wall biogenesis/degradation</keyword>
<keyword evidence="2" id="KW-0132">Cell division</keyword>
<keyword evidence="6" id="KW-0573">Peptidoglycan synthesis</keyword>
<evidence type="ECO:0000256" key="1">
    <source>
        <dbReference type="ARBA" id="ARBA00022475"/>
    </source>
</evidence>
<dbReference type="InterPro" id="IPR007235">
    <property type="entry name" value="Glyco_trans_28_C"/>
</dbReference>
<sequence length="434" mass="47085">MVVVATISQLSLQFPPKHTQFKPIYPPKPRSQVFCCLSIDPPTLESSNVEERKGKQLRVVFAAGGAGGQIFPAVAIADEIRIINPDAQILFIGTDAGMESTAVPASGYEFSAIPATPLSRPILSVNNLSIPLKWVKSMAASWKIMKDFKPEIVVGTGGYVSFPICLIAAIKGLRMVIQEQSSIPGLANWFLSLVADLVFVAYNSSVDRFPTDKKKIVVSGNPVRLLIKKFVSKAVARTYFFPRLAKVSESEAVVLLVLGGSFGANSMNIALFNIYFQMLEQRPNLHIIWETGVESFNEMESLVRNHPRLVLAPFLRSMDMGYGAADLIVSRAGSMTCTELLVTGKPAILIPSPNDAEGHQFQNASLMADLAGSRILTEDELDSTTLRNAITDIIDNDVLMSAMSDRALQAAKPNAGEEIAERVIALVESSSVKA</sequence>
<dbReference type="Gene3D" id="3.40.50.2000">
    <property type="entry name" value="Glycogen Phosphorylase B"/>
    <property type="match status" value="2"/>
</dbReference>
<dbReference type="InterPro" id="IPR004276">
    <property type="entry name" value="GlycoTrans_28_N"/>
</dbReference>
<reference evidence="14" key="2">
    <citation type="submission" date="2025-08" db="UniProtKB">
        <authorList>
            <consortium name="RefSeq"/>
        </authorList>
    </citation>
    <scope>IDENTIFICATION</scope>
    <source>
        <tissue evidence="14">Leaf</tissue>
    </source>
</reference>
<evidence type="ECO:0000256" key="8">
    <source>
        <dbReference type="ARBA" id="ARBA00023306"/>
    </source>
</evidence>
<name>A0ABM3QLS3_SPIOL</name>
<dbReference type="CDD" id="cd03785">
    <property type="entry name" value="GT28_MurG"/>
    <property type="match status" value="1"/>
</dbReference>
<dbReference type="SUPFAM" id="SSF53756">
    <property type="entry name" value="UDP-Glycosyltransferase/glycogen phosphorylase"/>
    <property type="match status" value="1"/>
</dbReference>
<feature type="transmembrane region" description="Helical" evidence="10">
    <location>
        <begin position="152"/>
        <end position="173"/>
    </location>
</feature>
<keyword evidence="4" id="KW-0808">Transferase</keyword>
<evidence type="ECO:0000259" key="11">
    <source>
        <dbReference type="Pfam" id="PF03033"/>
    </source>
</evidence>
<gene>
    <name evidence="14" type="primary">LOC110780420</name>
</gene>
<evidence type="ECO:0000259" key="12">
    <source>
        <dbReference type="Pfam" id="PF04101"/>
    </source>
</evidence>
<proteinExistence type="inferred from homology"/>
<feature type="transmembrane region" description="Helical" evidence="10">
    <location>
        <begin position="252"/>
        <end position="276"/>
    </location>
</feature>
<evidence type="ECO:0000313" key="13">
    <source>
        <dbReference type="Proteomes" id="UP000813463"/>
    </source>
</evidence>
<dbReference type="PANTHER" id="PTHR21015:SF22">
    <property type="entry name" value="GLYCOSYLTRANSFERASE"/>
    <property type="match status" value="1"/>
</dbReference>
<keyword evidence="8" id="KW-0131">Cell cycle</keyword>
<evidence type="ECO:0000256" key="2">
    <source>
        <dbReference type="ARBA" id="ARBA00022618"/>
    </source>
</evidence>
<dbReference type="RefSeq" id="XP_056684308.1">
    <property type="nucleotide sequence ID" value="XM_056828330.1"/>
</dbReference>
<evidence type="ECO:0000256" key="5">
    <source>
        <dbReference type="ARBA" id="ARBA00022960"/>
    </source>
</evidence>
<feature type="domain" description="Glycosyl transferase family 28 C-terminal" evidence="12">
    <location>
        <begin position="254"/>
        <end position="414"/>
    </location>
</feature>
<evidence type="ECO:0000256" key="9">
    <source>
        <dbReference type="ARBA" id="ARBA00023316"/>
    </source>
</evidence>
<evidence type="ECO:0000313" key="14">
    <source>
        <dbReference type="RefSeq" id="XP_056684308.1"/>
    </source>
</evidence>
<dbReference type="GeneID" id="110780420"/>
<dbReference type="HAMAP" id="MF_00033">
    <property type="entry name" value="MurG"/>
    <property type="match status" value="1"/>
</dbReference>
<feature type="domain" description="Glycosyltransferase family 28 N-terminal" evidence="11">
    <location>
        <begin position="59"/>
        <end position="199"/>
    </location>
</feature>
<keyword evidence="10" id="KW-1133">Transmembrane helix</keyword>
<dbReference type="Proteomes" id="UP000813463">
    <property type="component" value="Chromosome 5"/>
</dbReference>
<dbReference type="PANTHER" id="PTHR21015">
    <property type="entry name" value="UDP-N-ACETYLGLUCOSAMINE--N-ACETYLMURAMYL-(PENTAPEPTIDE) PYROPHOSPHORYL-UNDECAPRENOL N-ACETYLGLUCOSAMINE TRANSFERASE 1"/>
    <property type="match status" value="1"/>
</dbReference>
<evidence type="ECO:0000256" key="3">
    <source>
        <dbReference type="ARBA" id="ARBA00022676"/>
    </source>
</evidence>
<evidence type="ECO:0000256" key="10">
    <source>
        <dbReference type="SAM" id="Phobius"/>
    </source>
</evidence>
<keyword evidence="1" id="KW-1003">Cell membrane</keyword>
<organism evidence="13 14">
    <name type="scientific">Spinacia oleracea</name>
    <name type="common">Spinach</name>
    <dbReference type="NCBI Taxonomy" id="3562"/>
    <lineage>
        <taxon>Eukaryota</taxon>
        <taxon>Viridiplantae</taxon>
        <taxon>Streptophyta</taxon>
        <taxon>Embryophyta</taxon>
        <taxon>Tracheophyta</taxon>
        <taxon>Spermatophyta</taxon>
        <taxon>Magnoliopsida</taxon>
        <taxon>eudicotyledons</taxon>
        <taxon>Gunneridae</taxon>
        <taxon>Pentapetalae</taxon>
        <taxon>Caryophyllales</taxon>
        <taxon>Chenopodiaceae</taxon>
        <taxon>Chenopodioideae</taxon>
        <taxon>Anserineae</taxon>
        <taxon>Spinacia</taxon>
    </lineage>
</organism>
<dbReference type="Pfam" id="PF04101">
    <property type="entry name" value="Glyco_tran_28_C"/>
    <property type="match status" value="1"/>
</dbReference>
<keyword evidence="13" id="KW-1185">Reference proteome</keyword>
<reference evidence="13" key="1">
    <citation type="journal article" date="2021" name="Nat. Commun.">
        <title>Genomic analyses provide insights into spinach domestication and the genetic basis of agronomic traits.</title>
        <authorList>
            <person name="Cai X."/>
            <person name="Sun X."/>
            <person name="Xu C."/>
            <person name="Sun H."/>
            <person name="Wang X."/>
            <person name="Ge C."/>
            <person name="Zhang Z."/>
            <person name="Wang Q."/>
            <person name="Fei Z."/>
            <person name="Jiao C."/>
            <person name="Wang Q."/>
        </authorList>
    </citation>
    <scope>NUCLEOTIDE SEQUENCE [LARGE SCALE GENOMIC DNA]</scope>
    <source>
        <strain evidence="13">cv. Varoflay</strain>
    </source>
</reference>
<evidence type="ECO:0000256" key="4">
    <source>
        <dbReference type="ARBA" id="ARBA00022679"/>
    </source>
</evidence>
<accession>A0ABM3QLS3</accession>
<evidence type="ECO:0000256" key="6">
    <source>
        <dbReference type="ARBA" id="ARBA00022984"/>
    </source>
</evidence>
<keyword evidence="5" id="KW-0133">Cell shape</keyword>
<keyword evidence="10" id="KW-0812">Transmembrane</keyword>
<dbReference type="Pfam" id="PF03033">
    <property type="entry name" value="Glyco_transf_28"/>
    <property type="match status" value="1"/>
</dbReference>